<dbReference type="InterPro" id="IPR036583">
    <property type="entry name" value="23S_rRNA_IVS_sf"/>
</dbReference>
<gene>
    <name evidence="1" type="ORF">SAMN04488519_107235</name>
</gene>
<dbReference type="SUPFAM" id="SSF158446">
    <property type="entry name" value="IVS-encoded protein-like"/>
    <property type="match status" value="1"/>
</dbReference>
<protein>
    <submittedName>
        <fullName evidence="1">Four helix bundle protein</fullName>
    </submittedName>
</protein>
<dbReference type="STRING" id="226506.SAMN04488519_107235"/>
<keyword evidence="2" id="KW-1185">Reference proteome</keyword>
<name>A0A1I5HT49_9BACT</name>
<evidence type="ECO:0000313" key="2">
    <source>
        <dbReference type="Proteomes" id="UP000199564"/>
    </source>
</evidence>
<dbReference type="NCBIfam" id="TIGR02436">
    <property type="entry name" value="four helix bundle protein"/>
    <property type="match status" value="1"/>
</dbReference>
<dbReference type="PIRSF" id="PIRSF035652">
    <property type="entry name" value="CHP02436"/>
    <property type="match status" value="1"/>
</dbReference>
<dbReference type="AlphaFoldDB" id="A0A1I5HT49"/>
<dbReference type="Proteomes" id="UP000199564">
    <property type="component" value="Unassembled WGS sequence"/>
</dbReference>
<sequence>MNYEKGNEGQNKRFALDVWLLCAKLHHSREFNSYVNQLLRCSSSVAANYRAVNRAKSKADFINKLKIVEEEADESQFFLEIIHEIQKDQKLEIEIKRLIKEADEILAIIVSSIKTTRGI</sequence>
<dbReference type="EMBL" id="FOVW01000007">
    <property type="protein sequence ID" value="SFO51170.1"/>
    <property type="molecule type" value="Genomic_DNA"/>
</dbReference>
<dbReference type="RefSeq" id="WP_091654678.1">
    <property type="nucleotide sequence ID" value="NZ_FOVW01000007.1"/>
</dbReference>
<reference evidence="2" key="1">
    <citation type="submission" date="2016-10" db="EMBL/GenBank/DDBJ databases">
        <authorList>
            <person name="Varghese N."/>
            <person name="Submissions S."/>
        </authorList>
    </citation>
    <scope>NUCLEOTIDE SEQUENCE [LARGE SCALE GENOMIC DNA]</scope>
    <source>
        <strain evidence="2">DSM 15282</strain>
    </source>
</reference>
<accession>A0A1I5HT49</accession>
<evidence type="ECO:0000313" key="1">
    <source>
        <dbReference type="EMBL" id="SFO51170.1"/>
    </source>
</evidence>
<organism evidence="1 2">
    <name type="scientific">Algoriphagus ornithinivorans</name>
    <dbReference type="NCBI Taxonomy" id="226506"/>
    <lineage>
        <taxon>Bacteria</taxon>
        <taxon>Pseudomonadati</taxon>
        <taxon>Bacteroidota</taxon>
        <taxon>Cytophagia</taxon>
        <taxon>Cytophagales</taxon>
        <taxon>Cyclobacteriaceae</taxon>
        <taxon>Algoriphagus</taxon>
    </lineage>
</organism>
<proteinExistence type="predicted"/>
<dbReference type="InterPro" id="IPR012657">
    <property type="entry name" value="23S_rRNA-intervening_sequence"/>
</dbReference>
<dbReference type="Gene3D" id="1.20.1440.60">
    <property type="entry name" value="23S rRNA-intervening sequence"/>
    <property type="match status" value="1"/>
</dbReference>
<dbReference type="Pfam" id="PF05635">
    <property type="entry name" value="23S_rRNA_IVP"/>
    <property type="match status" value="1"/>
</dbReference>